<evidence type="ECO:0000313" key="1">
    <source>
        <dbReference type="EMBL" id="KAE9530817.1"/>
    </source>
</evidence>
<dbReference type="AlphaFoldDB" id="A0A6G0TF78"/>
<evidence type="ECO:0000313" key="2">
    <source>
        <dbReference type="Proteomes" id="UP000475862"/>
    </source>
</evidence>
<keyword evidence="2" id="KW-1185">Reference proteome</keyword>
<dbReference type="Proteomes" id="UP000475862">
    <property type="component" value="Unassembled WGS sequence"/>
</dbReference>
<name>A0A6G0TF78_APHGL</name>
<comment type="caution">
    <text evidence="1">The sequence shown here is derived from an EMBL/GenBank/DDBJ whole genome shotgun (WGS) entry which is preliminary data.</text>
</comment>
<organism evidence="1 2">
    <name type="scientific">Aphis glycines</name>
    <name type="common">Soybean aphid</name>
    <dbReference type="NCBI Taxonomy" id="307491"/>
    <lineage>
        <taxon>Eukaryota</taxon>
        <taxon>Metazoa</taxon>
        <taxon>Ecdysozoa</taxon>
        <taxon>Arthropoda</taxon>
        <taxon>Hexapoda</taxon>
        <taxon>Insecta</taxon>
        <taxon>Pterygota</taxon>
        <taxon>Neoptera</taxon>
        <taxon>Paraneoptera</taxon>
        <taxon>Hemiptera</taxon>
        <taxon>Sternorrhyncha</taxon>
        <taxon>Aphidomorpha</taxon>
        <taxon>Aphidoidea</taxon>
        <taxon>Aphididae</taxon>
        <taxon>Aphidini</taxon>
        <taxon>Aphis</taxon>
        <taxon>Aphis</taxon>
    </lineage>
</organism>
<proteinExistence type="predicted"/>
<protein>
    <submittedName>
        <fullName evidence="1">Uncharacterized protein</fullName>
    </submittedName>
</protein>
<accession>A0A6G0TF78</accession>
<sequence>MKCIKDLTIRKEHRYFQINNNHNEIREKYEKIDFVMKFFLELFFIIDYHVNTVSDNQYILMLWPCIMYRLYTSYLKDCISLHILIEKLFLFMELLAKNEKSIICKNRADENYKIMDRSRPKGLLFQQKSENGDYRVQSSNDKKIFKIILKSEFPTHVVLGKLRGFRDDFTVYDILYIPLDSEKVGLCYNDLNTEKLNLVQKMPI</sequence>
<dbReference type="EMBL" id="VYZN01000042">
    <property type="protein sequence ID" value="KAE9530817.1"/>
    <property type="molecule type" value="Genomic_DNA"/>
</dbReference>
<reference evidence="1 2" key="1">
    <citation type="submission" date="2019-08" db="EMBL/GenBank/DDBJ databases">
        <title>The genome of the soybean aphid Biotype 1, its phylome, world population structure and adaptation to the North American continent.</title>
        <authorList>
            <person name="Giordano R."/>
            <person name="Donthu R.K."/>
            <person name="Hernandez A.G."/>
            <person name="Wright C.L."/>
            <person name="Zimin A.V."/>
        </authorList>
    </citation>
    <scope>NUCLEOTIDE SEQUENCE [LARGE SCALE GENOMIC DNA]</scope>
    <source>
        <tissue evidence="1">Whole aphids</tissue>
    </source>
</reference>
<gene>
    <name evidence="1" type="ORF">AGLY_011279</name>
</gene>